<gene>
    <name evidence="1" type="ORF">ACG02S_01145</name>
</gene>
<reference evidence="1 2" key="1">
    <citation type="submission" date="2024-09" db="EMBL/GenBank/DDBJ databases">
        <title>Novel species of the genus Pelomonas and Roseateles isolated from streams.</title>
        <authorList>
            <person name="Lu H."/>
        </authorList>
    </citation>
    <scope>NUCLEOTIDE SEQUENCE [LARGE SCALE GENOMIC DNA]</scope>
    <source>
        <strain evidence="1 2">DC23W</strain>
    </source>
</reference>
<dbReference type="Gene3D" id="3.30.450.150">
    <property type="entry name" value="Haem-degrading domain"/>
    <property type="match status" value="1"/>
</dbReference>
<accession>A0ABW7EGB8</accession>
<comment type="caution">
    <text evidence="1">The sequence shown here is derived from an EMBL/GenBank/DDBJ whole genome shotgun (WGS) entry which is preliminary data.</text>
</comment>
<proteinExistence type="predicted"/>
<dbReference type="SUPFAM" id="SSF143744">
    <property type="entry name" value="GlcG-like"/>
    <property type="match status" value="1"/>
</dbReference>
<name>A0ABW7EGB8_9BURK</name>
<evidence type="ECO:0000313" key="1">
    <source>
        <dbReference type="EMBL" id="MFG6412497.1"/>
    </source>
</evidence>
<protein>
    <submittedName>
        <fullName evidence="1">Heme-binding protein</fullName>
    </submittedName>
</protein>
<dbReference type="Pfam" id="PF03928">
    <property type="entry name" value="HbpS-like"/>
    <property type="match status" value="1"/>
</dbReference>
<dbReference type="EMBL" id="JBIGHY010000001">
    <property type="protein sequence ID" value="MFG6412497.1"/>
    <property type="molecule type" value="Genomic_DNA"/>
</dbReference>
<keyword evidence="2" id="KW-1185">Reference proteome</keyword>
<sequence length="164" mass="18138">MDKIPQAPATVADCAAQEDSLVFDRLNAADAMTIGQSIFALALTWFPGRPIAIHIETETHPLFVYFMDGTGAGNADWVDKKKNVSRRFGHSSWMVRQQFLERGVDFNEETGLDPERFRAEGGAVPLVTRSQGRVGMLVVSGLDGWEDHVLAVAGLDKWRRHGGR</sequence>
<evidence type="ECO:0000313" key="2">
    <source>
        <dbReference type="Proteomes" id="UP001606300"/>
    </source>
</evidence>
<dbReference type="InterPro" id="IPR010371">
    <property type="entry name" value="YBR137W-like"/>
</dbReference>
<dbReference type="RefSeq" id="WP_394468603.1">
    <property type="nucleotide sequence ID" value="NZ_JBIGHY010000001.1"/>
</dbReference>
<dbReference type="InterPro" id="IPR038084">
    <property type="entry name" value="PduO/GlcC-like_sf"/>
</dbReference>
<dbReference type="Proteomes" id="UP001606300">
    <property type="component" value="Unassembled WGS sequence"/>
</dbReference>
<organism evidence="1 2">
    <name type="scientific">Pelomonas dachongensis</name>
    <dbReference type="NCBI Taxonomy" id="3299029"/>
    <lineage>
        <taxon>Bacteria</taxon>
        <taxon>Pseudomonadati</taxon>
        <taxon>Pseudomonadota</taxon>
        <taxon>Betaproteobacteria</taxon>
        <taxon>Burkholderiales</taxon>
        <taxon>Sphaerotilaceae</taxon>
        <taxon>Roseateles</taxon>
    </lineage>
</organism>
<dbReference type="PANTHER" id="PTHR28255:SF1">
    <property type="entry name" value="UPF0303 PROTEIN YBR137W"/>
    <property type="match status" value="1"/>
</dbReference>
<dbReference type="InterPro" id="IPR005624">
    <property type="entry name" value="PduO/GlcC-like"/>
</dbReference>
<dbReference type="PANTHER" id="PTHR28255">
    <property type="match status" value="1"/>
</dbReference>